<accession>A0A6A5WR75</accession>
<feature type="transmembrane region" description="Helical" evidence="1">
    <location>
        <begin position="75"/>
        <end position="96"/>
    </location>
</feature>
<dbReference type="Proteomes" id="UP000799779">
    <property type="component" value="Unassembled WGS sequence"/>
</dbReference>
<name>A0A6A5WR75_9PLEO</name>
<keyword evidence="1" id="KW-1133">Transmembrane helix</keyword>
<gene>
    <name evidence="2" type="ORF">P154DRAFT_531363</name>
</gene>
<organism evidence="2 3">
    <name type="scientific">Amniculicola lignicola CBS 123094</name>
    <dbReference type="NCBI Taxonomy" id="1392246"/>
    <lineage>
        <taxon>Eukaryota</taxon>
        <taxon>Fungi</taxon>
        <taxon>Dikarya</taxon>
        <taxon>Ascomycota</taxon>
        <taxon>Pezizomycotina</taxon>
        <taxon>Dothideomycetes</taxon>
        <taxon>Pleosporomycetidae</taxon>
        <taxon>Pleosporales</taxon>
        <taxon>Amniculicolaceae</taxon>
        <taxon>Amniculicola</taxon>
    </lineage>
</organism>
<evidence type="ECO:0000313" key="3">
    <source>
        <dbReference type="Proteomes" id="UP000799779"/>
    </source>
</evidence>
<feature type="transmembrane region" description="Helical" evidence="1">
    <location>
        <begin position="34"/>
        <end position="54"/>
    </location>
</feature>
<keyword evidence="3" id="KW-1185">Reference proteome</keyword>
<protein>
    <recommendedName>
        <fullName evidence="4">F-box domain-containing protein</fullName>
    </recommendedName>
</protein>
<reference evidence="2" key="1">
    <citation type="journal article" date="2020" name="Stud. Mycol.">
        <title>101 Dothideomycetes genomes: a test case for predicting lifestyles and emergence of pathogens.</title>
        <authorList>
            <person name="Haridas S."/>
            <person name="Albert R."/>
            <person name="Binder M."/>
            <person name="Bloem J."/>
            <person name="Labutti K."/>
            <person name="Salamov A."/>
            <person name="Andreopoulos B."/>
            <person name="Baker S."/>
            <person name="Barry K."/>
            <person name="Bills G."/>
            <person name="Bluhm B."/>
            <person name="Cannon C."/>
            <person name="Castanera R."/>
            <person name="Culley D."/>
            <person name="Daum C."/>
            <person name="Ezra D."/>
            <person name="Gonzalez J."/>
            <person name="Henrissat B."/>
            <person name="Kuo A."/>
            <person name="Liang C."/>
            <person name="Lipzen A."/>
            <person name="Lutzoni F."/>
            <person name="Magnuson J."/>
            <person name="Mondo S."/>
            <person name="Nolan M."/>
            <person name="Ohm R."/>
            <person name="Pangilinan J."/>
            <person name="Park H.-J."/>
            <person name="Ramirez L."/>
            <person name="Alfaro M."/>
            <person name="Sun H."/>
            <person name="Tritt A."/>
            <person name="Yoshinaga Y."/>
            <person name="Zwiers L.-H."/>
            <person name="Turgeon B."/>
            <person name="Goodwin S."/>
            <person name="Spatafora J."/>
            <person name="Crous P."/>
            <person name="Grigoriev I."/>
        </authorList>
    </citation>
    <scope>NUCLEOTIDE SEQUENCE</scope>
    <source>
        <strain evidence="2">CBS 123094</strain>
    </source>
</reference>
<proteinExistence type="predicted"/>
<dbReference type="AlphaFoldDB" id="A0A6A5WR75"/>
<feature type="transmembrane region" description="Helical" evidence="1">
    <location>
        <begin position="214"/>
        <end position="234"/>
    </location>
</feature>
<dbReference type="EMBL" id="ML977567">
    <property type="protein sequence ID" value="KAF2004370.1"/>
    <property type="molecule type" value="Genomic_DNA"/>
</dbReference>
<keyword evidence="1" id="KW-0472">Membrane</keyword>
<evidence type="ECO:0000256" key="1">
    <source>
        <dbReference type="SAM" id="Phobius"/>
    </source>
</evidence>
<sequence>MAAQHPGPHLNFLLNFFGYRPTGMPRGKEESTIAWLWCVRAVMLIPTAVAAFKAREVYLMVQRNPELQDQKYGEHVLLGQLLPYISLVIAFPWLFFSSAALIKFTGSWIFFFGIVDAALALTTAVGVGMQAPYLPAMGSKCKNLGAERWQVSRKDYPSLFSLAAQSAGGSAEGRCKQFVTSYELDVSALFFQMVIAYIGVFYDEREHSILNPWRPFVNLILLFLIPPIFTRDFLWPRTRFLWHYLARRIRRLRGLKDLTFEKPPTYVPQYARMAPIDPKLWQVLTIEHVLLRVVDFMHYDDVINLSLTSRAVREAVFPGQDLAHRVPKLKQRCCENRVGTKTGCLYCNKRICFLCWREKYMPGLPGKRHIESCHPWCRKCYYQHFLTNTRTPKKPCNCTKTNNSLQYQHTCKSCDNKDQTQLQIARHKRYEQEARDIAFGKNLKVGETVQCGKCKKDLKKGMRFWVCSKCEGECKDPIHPSYIGQQKQFDVEKGAEKEVAVEEREVGRLGKWVGIFKNR</sequence>
<evidence type="ECO:0008006" key="4">
    <source>
        <dbReference type="Google" id="ProtNLM"/>
    </source>
</evidence>
<keyword evidence="1" id="KW-0812">Transmembrane</keyword>
<feature type="transmembrane region" description="Helical" evidence="1">
    <location>
        <begin position="108"/>
        <end position="129"/>
    </location>
</feature>
<evidence type="ECO:0000313" key="2">
    <source>
        <dbReference type="EMBL" id="KAF2004370.1"/>
    </source>
</evidence>
<feature type="transmembrane region" description="Helical" evidence="1">
    <location>
        <begin position="184"/>
        <end position="202"/>
    </location>
</feature>
<dbReference type="OrthoDB" id="4191440at2759"/>